<organism evidence="1 2">
    <name type="scientific">Mucilaginibacter defluvii</name>
    <dbReference type="NCBI Taxonomy" id="1196019"/>
    <lineage>
        <taxon>Bacteria</taxon>
        <taxon>Pseudomonadati</taxon>
        <taxon>Bacteroidota</taxon>
        <taxon>Sphingobacteriia</taxon>
        <taxon>Sphingobacteriales</taxon>
        <taxon>Sphingobacteriaceae</taxon>
        <taxon>Mucilaginibacter</taxon>
    </lineage>
</organism>
<dbReference type="PANTHER" id="PTHR41244">
    <property type="entry name" value="RHAMNAN SYNTHESIS F"/>
    <property type="match status" value="1"/>
</dbReference>
<dbReference type="Proteomes" id="UP001501436">
    <property type="component" value="Unassembled WGS sequence"/>
</dbReference>
<dbReference type="InterPro" id="IPR032719">
    <property type="entry name" value="WbsX"/>
</dbReference>
<reference evidence="2" key="1">
    <citation type="journal article" date="2019" name="Int. J. Syst. Evol. Microbiol.">
        <title>The Global Catalogue of Microorganisms (GCM) 10K type strain sequencing project: providing services to taxonomists for standard genome sequencing and annotation.</title>
        <authorList>
            <consortium name="The Broad Institute Genomics Platform"/>
            <consortium name="The Broad Institute Genome Sequencing Center for Infectious Disease"/>
            <person name="Wu L."/>
            <person name="Ma J."/>
        </authorList>
    </citation>
    <scope>NUCLEOTIDE SEQUENCE [LARGE SCALE GENOMIC DNA]</scope>
    <source>
        <strain evidence="2">JCM 18283</strain>
    </source>
</reference>
<comment type="caution">
    <text evidence="1">The sequence shown here is derived from an EMBL/GenBank/DDBJ whole genome shotgun (WGS) entry which is preliminary data.</text>
</comment>
<dbReference type="CDD" id="cd11579">
    <property type="entry name" value="Glyco_tran_WbsX"/>
    <property type="match status" value="1"/>
</dbReference>
<accession>A0ABP9FHW8</accession>
<dbReference type="Pfam" id="PF14307">
    <property type="entry name" value="Glyco_tran_WbsX"/>
    <property type="match status" value="1"/>
</dbReference>
<dbReference type="Gene3D" id="3.20.20.80">
    <property type="entry name" value="Glycosidases"/>
    <property type="match status" value="1"/>
</dbReference>
<protein>
    <submittedName>
        <fullName evidence="1">Glycoside hydrolase family 99-like domain-containing protein</fullName>
    </submittedName>
</protein>
<proteinExistence type="predicted"/>
<dbReference type="RefSeq" id="WP_345329028.1">
    <property type="nucleotide sequence ID" value="NZ_BAABJI010000001.1"/>
</dbReference>
<evidence type="ECO:0000313" key="2">
    <source>
        <dbReference type="Proteomes" id="UP001501436"/>
    </source>
</evidence>
<dbReference type="EMBL" id="BAABJI010000001">
    <property type="protein sequence ID" value="GAA4903496.1"/>
    <property type="molecule type" value="Genomic_DNA"/>
</dbReference>
<sequence length="360" mass="41738">MNKKARVIAFYLPQFYPIPENDKFWGKGFTEWTNVAAAKPLYKGHQQPVIPGDLSFYDLRLPEIREAQAKLAKEHGVEAFCYWHYWFGRGRRILDRVFDEVVKSGTPDFPFCLGWGNETWSGIWHGSPGTVLIKQEYPDVRDFEDHFNTILPAFLDKRYLTVDGKPLFLIYRPGDKDFDIHLFVSTWQRLAKQNGLPGVYFVGVLNGKKPSEVSMDALVSNAISPVVTQVEKKKFGNIQMKARRKFPLYNSFFLPRRISYKDFIAQQEADGLPEGYLPNIVPRWDNTPRSKKRGVVLMDSTAELFEIHVKSVIKSIQNKPEQERIAFLKSWNEWAEGNYIEPDRETENSYLEVLKKCVEG</sequence>
<dbReference type="PANTHER" id="PTHR41244:SF1">
    <property type="entry name" value="GLYCOSYLTRANSFERASE"/>
    <property type="match status" value="1"/>
</dbReference>
<evidence type="ECO:0000313" key="1">
    <source>
        <dbReference type="EMBL" id="GAA4903496.1"/>
    </source>
</evidence>
<gene>
    <name evidence="1" type="ORF">GCM10023313_02560</name>
</gene>
<name>A0ABP9FHW8_9SPHI</name>
<keyword evidence="2" id="KW-1185">Reference proteome</keyword>